<evidence type="ECO:0000313" key="1">
    <source>
        <dbReference type="EMBL" id="AJD90028.1"/>
    </source>
</evidence>
<dbReference type="Proteomes" id="UP000031449">
    <property type="component" value="Chromosome"/>
</dbReference>
<organism evidence="1 2">
    <name type="scientific">Jeotgalibacillus malaysiensis</name>
    <dbReference type="NCBI Taxonomy" id="1508404"/>
    <lineage>
        <taxon>Bacteria</taxon>
        <taxon>Bacillati</taxon>
        <taxon>Bacillota</taxon>
        <taxon>Bacilli</taxon>
        <taxon>Bacillales</taxon>
        <taxon>Caryophanaceae</taxon>
        <taxon>Jeotgalibacillus</taxon>
    </lineage>
</organism>
<protein>
    <recommendedName>
        <fullName evidence="3">DUF4003 domain-containing protein</fullName>
    </recommendedName>
</protein>
<dbReference type="InterPro" id="IPR025062">
    <property type="entry name" value="DUF4003"/>
</dbReference>
<evidence type="ECO:0008006" key="3">
    <source>
        <dbReference type="Google" id="ProtNLM"/>
    </source>
</evidence>
<dbReference type="HOGENOM" id="CLU_072519_1_0_9"/>
<dbReference type="OrthoDB" id="1778393at2"/>
<dbReference type="Pfam" id="PF13170">
    <property type="entry name" value="DUF4003"/>
    <property type="match status" value="1"/>
</dbReference>
<gene>
    <name evidence="1" type="ORF">JMA_07110</name>
</gene>
<dbReference type="EMBL" id="CP009416">
    <property type="protein sequence ID" value="AJD90028.1"/>
    <property type="molecule type" value="Genomic_DNA"/>
</dbReference>
<dbReference type="AlphaFoldDB" id="A0A0B5ANB7"/>
<dbReference type="STRING" id="1508404.JMA_07110"/>
<dbReference type="KEGG" id="jeo:JMA_07110"/>
<name>A0A0B5ANB7_9BACL</name>
<keyword evidence="2" id="KW-1185">Reference proteome</keyword>
<sequence>MNTNEQIKEYLTIYEQLRKKYRWRVNSTSLMMLAGQLATAEKPFELKHLISLNEKIKKESSQFSYIQSADLRLMLTGLLVSNFDDPKKSFDDMMLVYEKLIDSGFSRSPHAYIAAYALYVSLDSVSDEEINEHVARAKSMYSGMKKQHFFLTSHEDYPLSVLLAEEEGEEEELLDDMAYYYDQLHIVLAKGNNRQFLSQILTYGRQDNRQLLVQNTVTWLDDLKTNKIRLRGNHLPIVGVLALAGTPSALLNEVKETYDELVSIKGFKWHKDLCFMTAVRFVLQKKVQENNVLDVGLASTIESILQAQQAAVLAAMSAGAAASASSSNN</sequence>
<accession>A0A0B5ANB7</accession>
<evidence type="ECO:0000313" key="2">
    <source>
        <dbReference type="Proteomes" id="UP000031449"/>
    </source>
</evidence>
<proteinExistence type="predicted"/>
<dbReference type="BioCyc" id="JESP1508404:G14D9-9928-MONOMER"/>
<reference evidence="1 2" key="1">
    <citation type="submission" date="2014-08" db="EMBL/GenBank/DDBJ databases">
        <title>Complete genome of a marine bacteria Jeotgalibacillus malaysiensis.</title>
        <authorList>
            <person name="Yaakop A.S."/>
            <person name="Chan K.-G."/>
            <person name="Goh K.M."/>
        </authorList>
    </citation>
    <scope>NUCLEOTIDE SEQUENCE [LARGE SCALE GENOMIC DNA]</scope>
    <source>
        <strain evidence="1 2">D5</strain>
    </source>
</reference>